<evidence type="ECO:0000313" key="2">
    <source>
        <dbReference type="EMBL" id="MED6242060.1"/>
    </source>
</evidence>
<sequence length="100" mass="11175">MVLLPVRCGQIKGYPLGRKPKETFKIYSSTFWLVNNLPGGLDLKYGKPCGFSWIVNLRQRNTSALLLDLSRTPAFKTPTRSFLPAPSSHGNIKPMSLPRS</sequence>
<comment type="caution">
    <text evidence="2">The sequence shown here is derived from an EMBL/GenBank/DDBJ whole genome shotgun (WGS) entry which is preliminary data.</text>
</comment>
<accession>A0ABU7AW11</accession>
<dbReference type="Proteomes" id="UP001345963">
    <property type="component" value="Unassembled WGS sequence"/>
</dbReference>
<proteinExistence type="predicted"/>
<dbReference type="EMBL" id="JAHUTI010030461">
    <property type="protein sequence ID" value="MED6242060.1"/>
    <property type="molecule type" value="Genomic_DNA"/>
</dbReference>
<keyword evidence="3" id="KW-1185">Reference proteome</keyword>
<protein>
    <submittedName>
        <fullName evidence="2">Uncharacterized protein</fullName>
    </submittedName>
</protein>
<feature type="region of interest" description="Disordered" evidence="1">
    <location>
        <begin position="80"/>
        <end position="100"/>
    </location>
</feature>
<gene>
    <name evidence="2" type="ORF">ATANTOWER_032497</name>
</gene>
<name>A0ABU7AW11_9TELE</name>
<evidence type="ECO:0000256" key="1">
    <source>
        <dbReference type="SAM" id="MobiDB-lite"/>
    </source>
</evidence>
<organism evidence="2 3">
    <name type="scientific">Ataeniobius toweri</name>
    <dbReference type="NCBI Taxonomy" id="208326"/>
    <lineage>
        <taxon>Eukaryota</taxon>
        <taxon>Metazoa</taxon>
        <taxon>Chordata</taxon>
        <taxon>Craniata</taxon>
        <taxon>Vertebrata</taxon>
        <taxon>Euteleostomi</taxon>
        <taxon>Actinopterygii</taxon>
        <taxon>Neopterygii</taxon>
        <taxon>Teleostei</taxon>
        <taxon>Neoteleostei</taxon>
        <taxon>Acanthomorphata</taxon>
        <taxon>Ovalentaria</taxon>
        <taxon>Atherinomorphae</taxon>
        <taxon>Cyprinodontiformes</taxon>
        <taxon>Goodeidae</taxon>
        <taxon>Ataeniobius</taxon>
    </lineage>
</organism>
<reference evidence="2 3" key="1">
    <citation type="submission" date="2021-07" db="EMBL/GenBank/DDBJ databases">
        <authorList>
            <person name="Palmer J.M."/>
        </authorList>
    </citation>
    <scope>NUCLEOTIDE SEQUENCE [LARGE SCALE GENOMIC DNA]</scope>
    <source>
        <strain evidence="2 3">AT_MEX2019</strain>
        <tissue evidence="2">Muscle</tissue>
    </source>
</reference>
<evidence type="ECO:0000313" key="3">
    <source>
        <dbReference type="Proteomes" id="UP001345963"/>
    </source>
</evidence>